<evidence type="ECO:0000313" key="2">
    <source>
        <dbReference type="Proteomes" id="UP001054945"/>
    </source>
</evidence>
<comment type="caution">
    <text evidence="1">The sequence shown here is derived from an EMBL/GenBank/DDBJ whole genome shotgun (WGS) entry which is preliminary data.</text>
</comment>
<keyword evidence="2" id="KW-1185">Reference proteome</keyword>
<protein>
    <recommendedName>
        <fullName evidence="3">Maturase K</fullName>
    </recommendedName>
</protein>
<accession>A0AAV4U0Y9</accession>
<reference evidence="1 2" key="1">
    <citation type="submission" date="2021-06" db="EMBL/GenBank/DDBJ databases">
        <title>Caerostris extrusa draft genome.</title>
        <authorList>
            <person name="Kono N."/>
            <person name="Arakawa K."/>
        </authorList>
    </citation>
    <scope>NUCLEOTIDE SEQUENCE [LARGE SCALE GENOMIC DNA]</scope>
</reference>
<gene>
    <name evidence="1" type="ORF">CEXT_551931</name>
</gene>
<organism evidence="1 2">
    <name type="scientific">Caerostris extrusa</name>
    <name type="common">Bark spider</name>
    <name type="synonym">Caerostris bankana</name>
    <dbReference type="NCBI Taxonomy" id="172846"/>
    <lineage>
        <taxon>Eukaryota</taxon>
        <taxon>Metazoa</taxon>
        <taxon>Ecdysozoa</taxon>
        <taxon>Arthropoda</taxon>
        <taxon>Chelicerata</taxon>
        <taxon>Arachnida</taxon>
        <taxon>Araneae</taxon>
        <taxon>Araneomorphae</taxon>
        <taxon>Entelegynae</taxon>
        <taxon>Araneoidea</taxon>
        <taxon>Araneidae</taxon>
        <taxon>Caerostris</taxon>
    </lineage>
</organism>
<dbReference type="EMBL" id="BPLR01012101">
    <property type="protein sequence ID" value="GIY51403.1"/>
    <property type="molecule type" value="Genomic_DNA"/>
</dbReference>
<dbReference type="AlphaFoldDB" id="A0AAV4U0Y9"/>
<proteinExistence type="predicted"/>
<evidence type="ECO:0008006" key="3">
    <source>
        <dbReference type="Google" id="ProtNLM"/>
    </source>
</evidence>
<dbReference type="Proteomes" id="UP001054945">
    <property type="component" value="Unassembled WGS sequence"/>
</dbReference>
<evidence type="ECO:0000313" key="1">
    <source>
        <dbReference type="EMBL" id="GIY51403.1"/>
    </source>
</evidence>
<name>A0AAV4U0Y9_CAEEX</name>
<sequence>MRVSPSVSTSSSVLRLNSTCFECFTFQSSPKHEDEECREWEGLFCADIMETLRCENLLRFVLKYRLYFDVTCPYPIFLDPSEKTLATRRISPYRLRLSATKVLGSLLESKHIVTVPPALLNG</sequence>